<dbReference type="Pfam" id="PF00535">
    <property type="entry name" value="Glycos_transf_2"/>
    <property type="match status" value="1"/>
</dbReference>
<dbReference type="InterPro" id="IPR001173">
    <property type="entry name" value="Glyco_trans_2-like"/>
</dbReference>
<accession>A0A267DDP5</accession>
<comment type="subcellular location">
    <subcellularLocation>
        <location evidence="1 11">Golgi apparatus membrane</location>
        <topology evidence="1 11">Single-pass type II membrane protein</topology>
    </subcellularLocation>
</comment>
<comment type="cofactor">
    <cofactor evidence="11">
        <name>Mn(2+)</name>
        <dbReference type="ChEBI" id="CHEBI:29035"/>
    </cofactor>
</comment>
<dbReference type="AlphaFoldDB" id="A0A267DDP5"/>
<keyword evidence="5" id="KW-0735">Signal-anchor</keyword>
<dbReference type="EMBL" id="NIVC01004697">
    <property type="protein sequence ID" value="PAA46807.1"/>
    <property type="molecule type" value="Genomic_DNA"/>
</dbReference>
<name>A0A267DDP5_9PLAT</name>
<reference evidence="13 14" key="1">
    <citation type="submission" date="2017-06" db="EMBL/GenBank/DDBJ databases">
        <title>A platform for efficient transgenesis in Macrostomum lignano, a flatworm model organism for stem cell research.</title>
        <authorList>
            <person name="Berezikov E."/>
        </authorList>
    </citation>
    <scope>NUCLEOTIDE SEQUENCE [LARGE SCALE GENOMIC DNA]</scope>
    <source>
        <strain evidence="13">DV1</strain>
        <tissue evidence="13">Whole organism</tissue>
    </source>
</reference>
<evidence type="ECO:0000256" key="3">
    <source>
        <dbReference type="ARBA" id="ARBA00022692"/>
    </source>
</evidence>
<dbReference type="PANTHER" id="PTHR11675">
    <property type="entry name" value="N-ACETYLGALACTOSAMINYLTRANSFERASE"/>
    <property type="match status" value="1"/>
</dbReference>
<evidence type="ECO:0000256" key="10">
    <source>
        <dbReference type="ARBA" id="ARBA00023180"/>
    </source>
</evidence>
<proteinExistence type="inferred from homology"/>
<evidence type="ECO:0000259" key="12">
    <source>
        <dbReference type="SMART" id="SM00458"/>
    </source>
</evidence>
<evidence type="ECO:0000256" key="4">
    <source>
        <dbReference type="ARBA" id="ARBA00022734"/>
    </source>
</evidence>
<dbReference type="SMART" id="SM00458">
    <property type="entry name" value="RICIN"/>
    <property type="match status" value="1"/>
</dbReference>
<evidence type="ECO:0000256" key="7">
    <source>
        <dbReference type="ARBA" id="ARBA00023034"/>
    </source>
</evidence>
<keyword evidence="10" id="KW-0325">Glycoprotein</keyword>
<dbReference type="InterPro" id="IPR045885">
    <property type="entry name" value="GalNAc-T"/>
</dbReference>
<comment type="caution">
    <text evidence="13">The sequence shown here is derived from an EMBL/GenBank/DDBJ whole genome shotgun (WGS) entry which is preliminary data.</text>
</comment>
<dbReference type="Gene3D" id="2.80.10.50">
    <property type="match status" value="1"/>
</dbReference>
<evidence type="ECO:0000313" key="13">
    <source>
        <dbReference type="EMBL" id="PAA46807.1"/>
    </source>
</evidence>
<keyword evidence="14" id="KW-1185">Reference proteome</keyword>
<evidence type="ECO:0000256" key="11">
    <source>
        <dbReference type="RuleBase" id="RU361242"/>
    </source>
</evidence>
<dbReference type="STRING" id="282301.A0A267DDP5"/>
<dbReference type="InterPro" id="IPR035992">
    <property type="entry name" value="Ricin_B-like_lectins"/>
</dbReference>
<dbReference type="GO" id="GO:0006493">
    <property type="term" value="P:protein O-linked glycosylation"/>
    <property type="evidence" value="ECO:0007669"/>
    <property type="project" value="TreeGrafter"/>
</dbReference>
<sequence length="576" mass="64956">MQSTVLRLRRRLPKLPRRLKSPLLLLLLGLLLLGWLGWGGHSPRRGDRHSHSLKDWHDYAVIEADSRRSGLGEGGRPASLPASASARQKADLFQANGFNALLSDSIALDRSIPDLRYPECRSQLHYRRLPTAALVIPFHEEHLSTLLRTAVSCRARAPPQLLTEIILVDDASQKPALGGPLEAALAKHFPQSGFTRVLRAPKREGLIRARMRGIAAVTADVVIVMDSHCECGVNWLPPLLHPIAEDYRTVVCPFIDVINQETFEIRSQDTGARGSWSWNSFHYKRLPLLSESLRHHAEPFASPVMAGGLFAMTRRWFNELGGYDSGLDIWGGEQYELSFKIWQCGGRMLDAPCSRVAHIYRNFMPYKNPSNLGDFITRNFKRVAEVWMDEYKEQLYSTNNEEQYRLVDAGDLTKQRAIRERLKCHNFDWYMKNVAFDQPKFYPYRRPAKSLTGFLKAESANRCVAVAPGNSKPSMTTCGDGGGGATLLHLSERDEIRVHASPPERCFDVPDGRAVQLFACHGMRGNQYFKYFPDIGRLRHVPSSRCVALDSRLEQLALVPCSKADSAQRWAWVSAA</sequence>
<keyword evidence="4 11" id="KW-0430">Lectin</keyword>
<dbReference type="SUPFAM" id="SSF50370">
    <property type="entry name" value="Ricin B-like lectins"/>
    <property type="match status" value="1"/>
</dbReference>
<dbReference type="SUPFAM" id="SSF53448">
    <property type="entry name" value="Nucleotide-diphospho-sugar transferases"/>
    <property type="match status" value="1"/>
</dbReference>
<evidence type="ECO:0000256" key="5">
    <source>
        <dbReference type="ARBA" id="ARBA00022968"/>
    </source>
</evidence>
<keyword evidence="11" id="KW-0464">Manganese</keyword>
<gene>
    <name evidence="13" type="ORF">BOX15_Mlig000761g2</name>
</gene>
<evidence type="ECO:0000256" key="6">
    <source>
        <dbReference type="ARBA" id="ARBA00022989"/>
    </source>
</evidence>
<keyword evidence="8" id="KW-0472">Membrane</keyword>
<dbReference type="OrthoDB" id="6159198at2759"/>
<evidence type="ECO:0000256" key="1">
    <source>
        <dbReference type="ARBA" id="ARBA00004323"/>
    </source>
</evidence>
<dbReference type="Gene3D" id="3.90.550.10">
    <property type="entry name" value="Spore Coat Polysaccharide Biosynthesis Protein SpsA, Chain A"/>
    <property type="match status" value="1"/>
</dbReference>
<comment type="similarity">
    <text evidence="2 11">Belongs to the glycosyltransferase 2 family. GalNAc-T subfamily.</text>
</comment>
<organism evidence="13 14">
    <name type="scientific">Macrostomum lignano</name>
    <dbReference type="NCBI Taxonomy" id="282301"/>
    <lineage>
        <taxon>Eukaryota</taxon>
        <taxon>Metazoa</taxon>
        <taxon>Spiralia</taxon>
        <taxon>Lophotrochozoa</taxon>
        <taxon>Platyhelminthes</taxon>
        <taxon>Rhabditophora</taxon>
        <taxon>Macrostomorpha</taxon>
        <taxon>Macrostomida</taxon>
        <taxon>Macrostomidae</taxon>
        <taxon>Macrostomum</taxon>
    </lineage>
</organism>
<dbReference type="GO" id="GO:0004653">
    <property type="term" value="F:polypeptide N-acetylgalactosaminyltransferase activity"/>
    <property type="evidence" value="ECO:0007669"/>
    <property type="project" value="TreeGrafter"/>
</dbReference>
<keyword evidence="9 11" id="KW-1015">Disulfide bond</keyword>
<evidence type="ECO:0000256" key="9">
    <source>
        <dbReference type="ARBA" id="ARBA00023157"/>
    </source>
</evidence>
<dbReference type="UniPathway" id="UPA00378"/>
<dbReference type="FunFam" id="3.90.550.10:FF:000195">
    <property type="entry name" value="Polypeptide N-acetylgalactosaminyltransferase like 6"/>
    <property type="match status" value="1"/>
</dbReference>
<dbReference type="InterPro" id="IPR029044">
    <property type="entry name" value="Nucleotide-diphossugar_trans"/>
</dbReference>
<keyword evidence="11" id="KW-0808">Transferase</keyword>
<evidence type="ECO:0000313" key="14">
    <source>
        <dbReference type="Proteomes" id="UP000215902"/>
    </source>
</evidence>
<dbReference type="Pfam" id="PF00652">
    <property type="entry name" value="Ricin_B_lectin"/>
    <property type="match status" value="1"/>
</dbReference>
<keyword evidence="3" id="KW-0812">Transmembrane</keyword>
<dbReference type="EC" id="2.4.1.-" evidence="11"/>
<protein>
    <recommendedName>
        <fullName evidence="11">Polypeptide N-acetylgalactosaminyltransferase</fullName>
        <ecNumber evidence="11">2.4.1.-</ecNumber>
    </recommendedName>
    <alternativeName>
        <fullName evidence="11">Protein-UDP acetylgalactosaminyltransferase</fullName>
    </alternativeName>
</protein>
<keyword evidence="6" id="KW-1133">Transmembrane helix</keyword>
<dbReference type="GO" id="GO:0030246">
    <property type="term" value="F:carbohydrate binding"/>
    <property type="evidence" value="ECO:0007669"/>
    <property type="project" value="UniProtKB-KW"/>
</dbReference>
<dbReference type="InterPro" id="IPR000772">
    <property type="entry name" value="Ricin_B_lectin"/>
</dbReference>
<dbReference type="PROSITE" id="PS50231">
    <property type="entry name" value="RICIN_B_LECTIN"/>
    <property type="match status" value="1"/>
</dbReference>
<comment type="pathway">
    <text evidence="11">Protein modification; protein glycosylation.</text>
</comment>
<dbReference type="GO" id="GO:0000139">
    <property type="term" value="C:Golgi membrane"/>
    <property type="evidence" value="ECO:0007669"/>
    <property type="project" value="UniProtKB-SubCell"/>
</dbReference>
<dbReference type="PANTHER" id="PTHR11675:SF134">
    <property type="entry name" value="N-ACETYLGALACTOSAMINYLTRANSFERASE 4-RELATED"/>
    <property type="match status" value="1"/>
</dbReference>
<dbReference type="Proteomes" id="UP000215902">
    <property type="component" value="Unassembled WGS sequence"/>
</dbReference>
<keyword evidence="11" id="KW-0328">Glycosyltransferase</keyword>
<feature type="domain" description="Ricin B lectin" evidence="12">
    <location>
        <begin position="452"/>
        <end position="573"/>
    </location>
</feature>
<dbReference type="CDD" id="cd02510">
    <property type="entry name" value="pp-GalNAc-T"/>
    <property type="match status" value="1"/>
</dbReference>
<keyword evidence="7 11" id="KW-0333">Golgi apparatus</keyword>
<evidence type="ECO:0000256" key="8">
    <source>
        <dbReference type="ARBA" id="ARBA00023136"/>
    </source>
</evidence>
<evidence type="ECO:0000256" key="2">
    <source>
        <dbReference type="ARBA" id="ARBA00005680"/>
    </source>
</evidence>